<keyword evidence="5" id="KW-0624">Polysaccharide degradation</keyword>
<dbReference type="Pfam" id="PF00759">
    <property type="entry name" value="Glyco_hydro_9"/>
    <property type="match status" value="1"/>
</dbReference>
<protein>
    <submittedName>
        <fullName evidence="8">Uncharacterized protein</fullName>
    </submittedName>
</protein>
<keyword evidence="2" id="KW-0378">Hydrolase</keyword>
<gene>
    <name evidence="8" type="ORF">SY85_15125</name>
</gene>
<dbReference type="SUPFAM" id="SSF81296">
    <property type="entry name" value="E set domains"/>
    <property type="match status" value="1"/>
</dbReference>
<name>A0A172U306_9BACT</name>
<dbReference type="GO" id="GO:0000272">
    <property type="term" value="P:polysaccharide catabolic process"/>
    <property type="evidence" value="ECO:0007669"/>
    <property type="project" value="UniProtKB-KW"/>
</dbReference>
<feature type="domain" description="Cellulase Ig-like" evidence="7">
    <location>
        <begin position="12"/>
        <end position="103"/>
    </location>
</feature>
<dbReference type="NCBIfam" id="TIGR04183">
    <property type="entry name" value="Por_Secre_tail"/>
    <property type="match status" value="1"/>
</dbReference>
<dbReference type="PANTHER" id="PTHR22298">
    <property type="entry name" value="ENDO-1,4-BETA-GLUCANASE"/>
    <property type="match status" value="1"/>
</dbReference>
<evidence type="ECO:0000256" key="5">
    <source>
        <dbReference type="ARBA" id="ARBA00023326"/>
    </source>
</evidence>
<dbReference type="InterPro" id="IPR014756">
    <property type="entry name" value="Ig_E-set"/>
</dbReference>
<dbReference type="EMBL" id="CP011390">
    <property type="protein sequence ID" value="ANE53514.1"/>
    <property type="molecule type" value="Genomic_DNA"/>
</dbReference>
<evidence type="ECO:0000259" key="6">
    <source>
        <dbReference type="Pfam" id="PF00759"/>
    </source>
</evidence>
<evidence type="ECO:0000259" key="7">
    <source>
        <dbReference type="Pfam" id="PF02927"/>
    </source>
</evidence>
<sequence length="816" mass="91113">MHSIAFAAPGTTSPYIKVDQFGYFPKSKKVAVVVDPQWGYNAAESFSPGTGANQYQVRRWSDDAVVFSGTLAIWNGGATQAQSGDRGWWFDFSTVEAAGSYYIYDVANNVGSYRFEISNNVYDEVMKQAMRMFYYQRINFAKAVPYTDAKWADGAAFERSNQDKHARLYTAKMDATTERDLSGGWFDAGDYNKYTTFTFRTLCSLLETYRIQPAVFTDNYNIPESGNGIPDIIDEIKWELDWLKRMQDGTGTGGLFLKVGVDNYNSKSPPSTDDNPRYYVGECTSSTLTGSAVFAIAGIVYKGIPSLSAYGTDLINRAKSAWARAKLTTSSFTSFQANCDDGTIKSGDADLCSPYYTPACDKLQLDLAITAAAYLYEATGDAEYKTFFETHYTDAQCYAGWYWGPYDNSVQQAMLRYARLSGVNATVSANILERKSYNKSVLSITDYTNKTDLYRSHMPDNEYNWGSCEFKANGAIHNYDNVTFNVDPTNHNLYKETGESYLHWYHGVNPMGIVMLSNMYAYGAEACANEIYHVWFGEGTLWDNAKTSSKGPAPGYLIGGPNKNYGQYDAYGNKYGLTTISPPYNQPPQKSYYDWNTSWNNTILEDEASWAINEPSIYGQSAYVGLLARVIASHAGEIVLPLHFKNFTVLATAAGAQLTWMVDETVNLQHFILERSFDGKIFSPLSQVPVQANHLAYTFIDKDVKAQTVYYRIKAIYPAEEVVSALRKLTVKADYGFTVSPNPTTSSVWINGGVLEETALLLEIIDAKGSVLQKEKWVQAKGLFSKYVSLDKLPAGTYWIRLQTPTGIPTQKIVKL</sequence>
<comment type="similarity">
    <text evidence="1">Belongs to the glycosyl hydrolase 9 (cellulase E) family.</text>
</comment>
<keyword evidence="4" id="KW-0326">Glycosidase</keyword>
<feature type="domain" description="Glycoside hydrolase family 9" evidence="6">
    <location>
        <begin position="122"/>
        <end position="627"/>
    </location>
</feature>
<keyword evidence="9" id="KW-1185">Reference proteome</keyword>
<dbReference type="InterPro" id="IPR008928">
    <property type="entry name" value="6-hairpin_glycosidase_sf"/>
</dbReference>
<dbReference type="InterPro" id="IPR026444">
    <property type="entry name" value="Secre_tail"/>
</dbReference>
<dbReference type="AlphaFoldDB" id="A0A172U306"/>
<evidence type="ECO:0000256" key="1">
    <source>
        <dbReference type="ARBA" id="ARBA00007072"/>
    </source>
</evidence>
<organism evidence="8 9">
    <name type="scientific">Flavisolibacter tropicus</name>
    <dbReference type="NCBI Taxonomy" id="1492898"/>
    <lineage>
        <taxon>Bacteria</taxon>
        <taxon>Pseudomonadati</taxon>
        <taxon>Bacteroidota</taxon>
        <taxon>Chitinophagia</taxon>
        <taxon>Chitinophagales</taxon>
        <taxon>Chitinophagaceae</taxon>
        <taxon>Flavisolibacter</taxon>
    </lineage>
</organism>
<dbReference type="InterPro" id="IPR012341">
    <property type="entry name" value="6hp_glycosidase-like_sf"/>
</dbReference>
<reference evidence="8 9" key="2">
    <citation type="journal article" date="2016" name="Int. J. Syst. Evol. Microbiol.">
        <title>Flavisolibacter tropicus sp. nov., isolated from tropical soil.</title>
        <authorList>
            <person name="Lee J.J."/>
            <person name="Kang M.S."/>
            <person name="Kim G.S."/>
            <person name="Lee C.S."/>
            <person name="Lim S."/>
            <person name="Lee J."/>
            <person name="Roh S.H."/>
            <person name="Kang H."/>
            <person name="Ha J.M."/>
            <person name="Bae S."/>
            <person name="Jung H.Y."/>
            <person name="Kim M.K."/>
        </authorList>
    </citation>
    <scope>NUCLEOTIDE SEQUENCE [LARGE SCALE GENOMIC DNA]</scope>
    <source>
        <strain evidence="8 9">LCS9</strain>
    </source>
</reference>
<dbReference type="InterPro" id="IPR001701">
    <property type="entry name" value="Glyco_hydro_9"/>
</dbReference>
<evidence type="ECO:0000256" key="4">
    <source>
        <dbReference type="ARBA" id="ARBA00023295"/>
    </source>
</evidence>
<reference evidence="9" key="1">
    <citation type="submission" date="2015-01" db="EMBL/GenBank/DDBJ databases">
        <title>Flavisolibacter sp./LCS9/ whole genome sequencing.</title>
        <authorList>
            <person name="Kim M.K."/>
            <person name="Srinivasan S."/>
            <person name="Lee J.-J."/>
        </authorList>
    </citation>
    <scope>NUCLEOTIDE SEQUENCE [LARGE SCALE GENOMIC DNA]</scope>
    <source>
        <strain evidence="9">LCS9</strain>
    </source>
</reference>
<dbReference type="GO" id="GO:0008810">
    <property type="term" value="F:cellulase activity"/>
    <property type="evidence" value="ECO:0007669"/>
    <property type="project" value="InterPro"/>
</dbReference>
<evidence type="ECO:0000313" key="9">
    <source>
        <dbReference type="Proteomes" id="UP000077177"/>
    </source>
</evidence>
<proteinExistence type="inferred from homology"/>
<evidence type="ECO:0000313" key="8">
    <source>
        <dbReference type="EMBL" id="ANE53514.1"/>
    </source>
</evidence>
<dbReference type="InterPro" id="IPR013783">
    <property type="entry name" value="Ig-like_fold"/>
</dbReference>
<dbReference type="CDD" id="cd02850">
    <property type="entry name" value="E_set_Cellulase_N"/>
    <property type="match status" value="1"/>
</dbReference>
<dbReference type="STRING" id="1492898.SY85_15125"/>
<dbReference type="Pfam" id="PF02927">
    <property type="entry name" value="CelD_N"/>
    <property type="match status" value="1"/>
</dbReference>
<evidence type="ECO:0000256" key="2">
    <source>
        <dbReference type="ARBA" id="ARBA00022801"/>
    </source>
</evidence>
<dbReference type="KEGG" id="fla:SY85_15125"/>
<accession>A0A172U306</accession>
<keyword evidence="3" id="KW-0119">Carbohydrate metabolism</keyword>
<evidence type="ECO:0000256" key="3">
    <source>
        <dbReference type="ARBA" id="ARBA00023277"/>
    </source>
</evidence>
<dbReference type="InterPro" id="IPR004197">
    <property type="entry name" value="Cellulase_Ig-like"/>
</dbReference>
<dbReference type="Gene3D" id="2.60.40.10">
    <property type="entry name" value="Immunoglobulins"/>
    <property type="match status" value="1"/>
</dbReference>
<dbReference type="Gene3D" id="1.50.10.10">
    <property type="match status" value="1"/>
</dbReference>
<dbReference type="Proteomes" id="UP000077177">
    <property type="component" value="Chromosome"/>
</dbReference>
<dbReference type="SUPFAM" id="SSF48208">
    <property type="entry name" value="Six-hairpin glycosidases"/>
    <property type="match status" value="1"/>
</dbReference>